<evidence type="ECO:0000313" key="1">
    <source>
        <dbReference type="EMBL" id="SFQ05318.1"/>
    </source>
</evidence>
<protein>
    <submittedName>
        <fullName evidence="1">Uncharacterized protein</fullName>
    </submittedName>
</protein>
<dbReference type="RefSeq" id="WP_092479536.1">
    <property type="nucleotide sequence ID" value="NZ_FOXW01000001.1"/>
</dbReference>
<evidence type="ECO:0000313" key="2">
    <source>
        <dbReference type="Proteomes" id="UP000199136"/>
    </source>
</evidence>
<dbReference type="EMBL" id="FOXW01000001">
    <property type="protein sequence ID" value="SFQ05318.1"/>
    <property type="molecule type" value="Genomic_DNA"/>
</dbReference>
<dbReference type="AlphaFoldDB" id="A0A1I5VCN0"/>
<dbReference type="Proteomes" id="UP000199136">
    <property type="component" value="Unassembled WGS sequence"/>
</dbReference>
<gene>
    <name evidence="1" type="ORF">SAMN04488506_0478</name>
</gene>
<name>A0A1I5VCN0_9LACT</name>
<dbReference type="OrthoDB" id="2881498at2"/>
<organism evidence="1 2">
    <name type="scientific">Desemzia incerta</name>
    <dbReference type="NCBI Taxonomy" id="82801"/>
    <lineage>
        <taxon>Bacteria</taxon>
        <taxon>Bacillati</taxon>
        <taxon>Bacillota</taxon>
        <taxon>Bacilli</taxon>
        <taxon>Lactobacillales</taxon>
        <taxon>Carnobacteriaceae</taxon>
        <taxon>Desemzia</taxon>
    </lineage>
</organism>
<sequence length="71" mass="8007">MIKVTSPFMQKEIITLLEKNEDPSYTYIKKQGIQLHFDTTSLNETQAADYAKQLLKKQAFAKGIALSVTAD</sequence>
<reference evidence="1 2" key="1">
    <citation type="submission" date="2016-10" db="EMBL/GenBank/DDBJ databases">
        <authorList>
            <person name="de Groot N.N."/>
        </authorList>
    </citation>
    <scope>NUCLEOTIDE SEQUENCE [LARGE SCALE GENOMIC DNA]</scope>
    <source>
        <strain evidence="1 2">DSM 20581</strain>
    </source>
</reference>
<accession>A0A1I5VCN0</accession>
<proteinExistence type="predicted"/>
<keyword evidence="2" id="KW-1185">Reference proteome</keyword>